<organism evidence="2 3">
    <name type="scientific">Nematostella vectensis</name>
    <name type="common">Starlet sea anemone</name>
    <dbReference type="NCBI Taxonomy" id="45351"/>
    <lineage>
        <taxon>Eukaryota</taxon>
        <taxon>Metazoa</taxon>
        <taxon>Cnidaria</taxon>
        <taxon>Anthozoa</taxon>
        <taxon>Hexacorallia</taxon>
        <taxon>Actiniaria</taxon>
        <taxon>Edwardsiidae</taxon>
        <taxon>Nematostella</taxon>
    </lineage>
</organism>
<keyword evidence="3" id="KW-1185">Reference proteome</keyword>
<evidence type="ECO:0000313" key="2">
    <source>
        <dbReference type="EMBL" id="EDO41074.1"/>
    </source>
</evidence>
<dbReference type="EMBL" id="DS469582">
    <property type="protein sequence ID" value="EDO41074.1"/>
    <property type="molecule type" value="Genomic_DNA"/>
</dbReference>
<feature type="compositionally biased region" description="Basic and acidic residues" evidence="1">
    <location>
        <begin position="99"/>
        <end position="118"/>
    </location>
</feature>
<dbReference type="AlphaFoldDB" id="A7S5E8"/>
<feature type="region of interest" description="Disordered" evidence="1">
    <location>
        <begin position="84"/>
        <end position="142"/>
    </location>
</feature>
<proteinExistence type="predicted"/>
<dbReference type="HOGENOM" id="CLU_1818092_0_0_1"/>
<reference evidence="2 3" key="1">
    <citation type="journal article" date="2007" name="Science">
        <title>Sea anemone genome reveals ancestral eumetazoan gene repertoire and genomic organization.</title>
        <authorList>
            <person name="Putnam N.H."/>
            <person name="Srivastava M."/>
            <person name="Hellsten U."/>
            <person name="Dirks B."/>
            <person name="Chapman J."/>
            <person name="Salamov A."/>
            <person name="Terry A."/>
            <person name="Shapiro H."/>
            <person name="Lindquist E."/>
            <person name="Kapitonov V.V."/>
            <person name="Jurka J."/>
            <person name="Genikhovich G."/>
            <person name="Grigoriev I.V."/>
            <person name="Lucas S.M."/>
            <person name="Steele R.E."/>
            <person name="Finnerty J.R."/>
            <person name="Technau U."/>
            <person name="Martindale M.Q."/>
            <person name="Rokhsar D.S."/>
        </authorList>
    </citation>
    <scope>NUCLEOTIDE SEQUENCE [LARGE SCALE GENOMIC DNA]</scope>
    <source>
        <strain evidence="3">CH2 X CH6</strain>
    </source>
</reference>
<protein>
    <submittedName>
        <fullName evidence="2">Uncharacterized protein</fullName>
    </submittedName>
</protein>
<accession>A7S5E8</accession>
<dbReference type="InParanoid" id="A7S5E8"/>
<evidence type="ECO:0000256" key="1">
    <source>
        <dbReference type="SAM" id="MobiDB-lite"/>
    </source>
</evidence>
<name>A7S5E8_NEMVE</name>
<evidence type="ECO:0000313" key="3">
    <source>
        <dbReference type="Proteomes" id="UP000001593"/>
    </source>
</evidence>
<dbReference type="Proteomes" id="UP000001593">
    <property type="component" value="Unassembled WGS sequence"/>
</dbReference>
<gene>
    <name evidence="2" type="ORF">NEMVEDRAFT_v1g242984</name>
</gene>
<sequence>MPIEDALMDQDRCPARNHKSAKAKGYHYFAIQYYGVCYSGPTTTNPHSLSQVTNFCTTYNYQECEPTSELPCVGRNLTNFVYHLEEGNGETQTDDDETRTDNVKTRTNYNEKRSGEEETRTDDDETRTDDNRTRTERRKKNG</sequence>
<dbReference type="PhylomeDB" id="A7S5E8"/>